<reference evidence="1 2" key="1">
    <citation type="submission" date="2018-11" db="EMBL/GenBank/DDBJ databases">
        <authorList>
            <consortium name="Pathogen Informatics"/>
        </authorList>
    </citation>
    <scope>NUCLEOTIDE SEQUENCE [LARGE SCALE GENOMIC DNA]</scope>
</reference>
<proteinExistence type="predicted"/>
<dbReference type="OrthoDB" id="1887033at2759"/>
<sequence length="159" mass="17910">MLDLLMLTGADSGPLNSLKTESSCTLQSVLQEKTAVSPSFVSGYAGKHNILPVFDYLVKRIRAVDREKFIFFESVTWSVLGTQSYGGIFGAGFDHVPGALEDPTEPTRSVLSYHYYCPLTQLSNPADDFPNWKRVLCDEVTFCFWFSAFWQQMSVKLCR</sequence>
<dbReference type="SUPFAM" id="SSF51445">
    <property type="entry name" value="(Trans)glycosidases"/>
    <property type="match status" value="1"/>
</dbReference>
<evidence type="ECO:0000313" key="1">
    <source>
        <dbReference type="EMBL" id="VDK88512.1"/>
    </source>
</evidence>
<evidence type="ECO:0008006" key="3">
    <source>
        <dbReference type="Google" id="ProtNLM"/>
    </source>
</evidence>
<dbReference type="Proteomes" id="UP000281553">
    <property type="component" value="Unassembled WGS sequence"/>
</dbReference>
<name>A0A3P6TK59_DIBLA</name>
<organism evidence="1 2">
    <name type="scientific">Dibothriocephalus latus</name>
    <name type="common">Fish tapeworm</name>
    <name type="synonym">Diphyllobothrium latum</name>
    <dbReference type="NCBI Taxonomy" id="60516"/>
    <lineage>
        <taxon>Eukaryota</taxon>
        <taxon>Metazoa</taxon>
        <taxon>Spiralia</taxon>
        <taxon>Lophotrochozoa</taxon>
        <taxon>Platyhelminthes</taxon>
        <taxon>Cestoda</taxon>
        <taxon>Eucestoda</taxon>
        <taxon>Diphyllobothriidea</taxon>
        <taxon>Diphyllobothriidae</taxon>
        <taxon>Dibothriocephalus</taxon>
    </lineage>
</organism>
<keyword evidence="2" id="KW-1185">Reference proteome</keyword>
<accession>A0A3P6TK59</accession>
<gene>
    <name evidence="1" type="ORF">DILT_LOCUS4222</name>
</gene>
<protein>
    <recommendedName>
        <fullName evidence="3">Glycoside hydrolase family 5 domain-containing protein</fullName>
    </recommendedName>
</protein>
<evidence type="ECO:0000313" key="2">
    <source>
        <dbReference type="Proteomes" id="UP000281553"/>
    </source>
</evidence>
<dbReference type="Gene3D" id="3.20.20.80">
    <property type="entry name" value="Glycosidases"/>
    <property type="match status" value="1"/>
</dbReference>
<dbReference type="InterPro" id="IPR017853">
    <property type="entry name" value="GH"/>
</dbReference>
<dbReference type="EMBL" id="UYRU01045067">
    <property type="protein sequence ID" value="VDK88512.1"/>
    <property type="molecule type" value="Genomic_DNA"/>
</dbReference>
<dbReference type="AlphaFoldDB" id="A0A3P6TK59"/>